<name>A0ACD5HJC4_9PROT</name>
<sequence>MRGAQGPTGGAGPDELVWGHVKKQVSRQIPQSQDDLKFLVPSALRRLQKLPHIVARFFRHPRCRYAIG</sequence>
<gene>
    <name evidence="1" type="ORF">EC580_007495</name>
</gene>
<protein>
    <submittedName>
        <fullName evidence="1">Uncharacterized protein</fullName>
    </submittedName>
</protein>
<evidence type="ECO:0000313" key="1">
    <source>
        <dbReference type="EMBL" id="XRI75822.1"/>
    </source>
</evidence>
<proteinExistence type="predicted"/>
<dbReference type="Proteomes" id="UP000271650">
    <property type="component" value="Chromosome"/>
</dbReference>
<dbReference type="EMBL" id="CP127527">
    <property type="protein sequence ID" value="XRI75822.1"/>
    <property type="molecule type" value="Genomic_DNA"/>
</dbReference>
<evidence type="ECO:0000313" key="2">
    <source>
        <dbReference type="Proteomes" id="UP000271650"/>
    </source>
</evidence>
<organism evidence="1 2">
    <name type="scientific">Acidithiobacillus sulfuriphilus</name>
    <dbReference type="NCBI Taxonomy" id="1867749"/>
    <lineage>
        <taxon>Bacteria</taxon>
        <taxon>Pseudomonadati</taxon>
        <taxon>Pseudomonadota</taxon>
        <taxon>Acidithiobacillia</taxon>
        <taxon>Acidithiobacillales</taxon>
        <taxon>Acidithiobacillaceae</taxon>
        <taxon>Acidithiobacillus</taxon>
    </lineage>
</organism>
<accession>A0ACD5HJC4</accession>
<reference evidence="1 2" key="1">
    <citation type="journal article" date="2019" name="Int. J. Syst. Evol. Microbiol.">
        <title>Acidithiobacillus sulfuriphilus sp. nov.: an extremely acidophilic sulfur-oxidizing chemolithotroph isolated from a neutral pH environment.</title>
        <authorList>
            <person name="Falagan C."/>
            <person name="Moya-Beltran A."/>
            <person name="Castro M."/>
            <person name="Quatrini R."/>
            <person name="Johnson D.B."/>
        </authorList>
    </citation>
    <scope>NUCLEOTIDE SEQUENCE [LARGE SCALE GENOMIC DNA]</scope>
    <source>
        <strain evidence="1 2">CJ-2</strain>
    </source>
</reference>
<keyword evidence="2" id="KW-1185">Reference proteome</keyword>